<dbReference type="Proteomes" id="UP001276150">
    <property type="component" value="Unassembled WGS sequence"/>
</dbReference>
<evidence type="ECO:0000313" key="8">
    <source>
        <dbReference type="Proteomes" id="UP001276150"/>
    </source>
</evidence>
<comment type="caution">
    <text evidence="7">The sequence shown here is derived from an EMBL/GenBank/DDBJ whole genome shotgun (WGS) entry which is preliminary data.</text>
</comment>
<dbReference type="Pfam" id="PF04228">
    <property type="entry name" value="Zn_peptidase"/>
    <property type="match status" value="1"/>
</dbReference>
<dbReference type="PANTHER" id="PTHR30168:SF0">
    <property type="entry name" value="INNER MEMBRANE PROTEIN"/>
    <property type="match status" value="1"/>
</dbReference>
<evidence type="ECO:0000256" key="6">
    <source>
        <dbReference type="SAM" id="Phobius"/>
    </source>
</evidence>
<proteinExistence type="predicted"/>
<evidence type="ECO:0000256" key="3">
    <source>
        <dbReference type="ARBA" id="ARBA00022989"/>
    </source>
</evidence>
<evidence type="ECO:0000256" key="1">
    <source>
        <dbReference type="ARBA" id="ARBA00004167"/>
    </source>
</evidence>
<evidence type="ECO:0000313" key="7">
    <source>
        <dbReference type="EMBL" id="MDV6376128.1"/>
    </source>
</evidence>
<name>A0ABU4DUL5_9DEIO</name>
<organism evidence="7 8">
    <name type="scientific">Deinococcus arenicola</name>
    <dbReference type="NCBI Taxonomy" id="2994950"/>
    <lineage>
        <taxon>Bacteria</taxon>
        <taxon>Thermotogati</taxon>
        <taxon>Deinococcota</taxon>
        <taxon>Deinococci</taxon>
        <taxon>Deinococcales</taxon>
        <taxon>Deinococcaceae</taxon>
        <taxon>Deinococcus</taxon>
    </lineage>
</organism>
<feature type="transmembrane region" description="Helical" evidence="6">
    <location>
        <begin position="20"/>
        <end position="44"/>
    </location>
</feature>
<evidence type="ECO:0000256" key="2">
    <source>
        <dbReference type="ARBA" id="ARBA00022692"/>
    </source>
</evidence>
<sequence>MDWKNLPSGGGGIEDRRGGGGVPGGGIAVGGIGGLIIALIAMFFGINPGDILGGGDTGPSQTQTQTRPQTQSPSQAQTQNGTATDENYQFMDRILTSTNQVWGGVFQQAGRTYTPARLVLYTRGTQGGCGVASSASGPFYCPLDNKVYIDTNFFSMMQRQLGGGGDFAYSYVVAHEVGHHVQNELGIADQVERKQRGARTEAEANSYSVRLELQADCFAGVWGNRIKDQAKITQADVQNAINTAQAIGDDNLQRQGSGRVVPDSFTHGSSQQRTKWFTTGFQTGDPNKCDTFNQDYNQL</sequence>
<evidence type="ECO:0000256" key="4">
    <source>
        <dbReference type="ARBA" id="ARBA00023136"/>
    </source>
</evidence>
<keyword evidence="8" id="KW-1185">Reference proteome</keyword>
<dbReference type="InterPro" id="IPR007343">
    <property type="entry name" value="Uncharacterised_pept_Zn_put"/>
</dbReference>
<gene>
    <name evidence="7" type="ORF">ORD21_16140</name>
</gene>
<accession>A0ABU4DUL5</accession>
<evidence type="ECO:0000256" key="5">
    <source>
        <dbReference type="SAM" id="MobiDB-lite"/>
    </source>
</evidence>
<comment type="subcellular location">
    <subcellularLocation>
        <location evidence="1">Membrane</location>
        <topology evidence="1">Single-pass membrane protein</topology>
    </subcellularLocation>
</comment>
<feature type="region of interest" description="Disordered" evidence="5">
    <location>
        <begin position="1"/>
        <end position="20"/>
    </location>
</feature>
<keyword evidence="2 6" id="KW-0812">Transmembrane</keyword>
<dbReference type="RefSeq" id="WP_317641479.1">
    <property type="nucleotide sequence ID" value="NZ_JAPMIV010000047.1"/>
</dbReference>
<reference evidence="7 8" key="1">
    <citation type="submission" date="2022-11" db="EMBL/GenBank/DDBJ databases">
        <title>Deinococcus ZS9-10, Low Temperature and Draught-tolerating, UV-resistant Bacteria from Continental Antarctica.</title>
        <authorList>
            <person name="Cheng L."/>
        </authorList>
    </citation>
    <scope>NUCLEOTIDE SEQUENCE [LARGE SCALE GENOMIC DNA]</scope>
    <source>
        <strain evidence="7 8">ZS9-10</strain>
    </source>
</reference>
<feature type="compositionally biased region" description="Low complexity" evidence="5">
    <location>
        <begin position="58"/>
        <end position="79"/>
    </location>
</feature>
<protein>
    <submittedName>
        <fullName evidence="7">Zinc metallopeptidase</fullName>
    </submittedName>
</protein>
<feature type="region of interest" description="Disordered" evidence="5">
    <location>
        <begin position="53"/>
        <end position="82"/>
    </location>
</feature>
<keyword evidence="4 6" id="KW-0472">Membrane</keyword>
<keyword evidence="3 6" id="KW-1133">Transmembrane helix</keyword>
<dbReference type="PANTHER" id="PTHR30168">
    <property type="entry name" value="PUTATIVE MEMBRANE PROTEIN YPFJ"/>
    <property type="match status" value="1"/>
</dbReference>
<dbReference type="EMBL" id="JAPMIV010000047">
    <property type="protein sequence ID" value="MDV6376128.1"/>
    <property type="molecule type" value="Genomic_DNA"/>
</dbReference>